<evidence type="ECO:0008006" key="4">
    <source>
        <dbReference type="Google" id="ProtNLM"/>
    </source>
</evidence>
<keyword evidence="1" id="KW-0732">Signal</keyword>
<reference evidence="2" key="1">
    <citation type="submission" date="2023-08" db="EMBL/GenBank/DDBJ databases">
        <title>Pelteobagrus vachellii genome.</title>
        <authorList>
            <person name="Liu H."/>
        </authorList>
    </citation>
    <scope>NUCLEOTIDE SEQUENCE</scope>
    <source>
        <strain evidence="2">PRFRI_2022a</strain>
        <tissue evidence="2">Muscle</tissue>
    </source>
</reference>
<accession>A0AA88M4M0</accession>
<name>A0AA88M4M0_TACVA</name>
<comment type="caution">
    <text evidence="2">The sequence shown here is derived from an EMBL/GenBank/DDBJ whole genome shotgun (WGS) entry which is preliminary data.</text>
</comment>
<organism evidence="2 3">
    <name type="scientific">Tachysurus vachellii</name>
    <name type="common">Darkbarbel catfish</name>
    <name type="synonym">Pelteobagrus vachellii</name>
    <dbReference type="NCBI Taxonomy" id="175792"/>
    <lineage>
        <taxon>Eukaryota</taxon>
        <taxon>Metazoa</taxon>
        <taxon>Chordata</taxon>
        <taxon>Craniata</taxon>
        <taxon>Vertebrata</taxon>
        <taxon>Euteleostomi</taxon>
        <taxon>Actinopterygii</taxon>
        <taxon>Neopterygii</taxon>
        <taxon>Teleostei</taxon>
        <taxon>Ostariophysi</taxon>
        <taxon>Siluriformes</taxon>
        <taxon>Bagridae</taxon>
        <taxon>Tachysurus</taxon>
    </lineage>
</organism>
<feature type="chain" id="PRO_5041670244" description="Secreted protein" evidence="1">
    <location>
        <begin position="24"/>
        <end position="90"/>
    </location>
</feature>
<protein>
    <recommendedName>
        <fullName evidence="4">Secreted protein</fullName>
    </recommendedName>
</protein>
<proteinExistence type="predicted"/>
<feature type="signal peptide" evidence="1">
    <location>
        <begin position="1"/>
        <end position="23"/>
    </location>
</feature>
<gene>
    <name evidence="2" type="ORF">Q7C36_017510</name>
</gene>
<evidence type="ECO:0000256" key="1">
    <source>
        <dbReference type="SAM" id="SignalP"/>
    </source>
</evidence>
<evidence type="ECO:0000313" key="3">
    <source>
        <dbReference type="Proteomes" id="UP001187315"/>
    </source>
</evidence>
<sequence>MLVLFSAALQIACDRLAAPGVAAAVDDCKALLFPACRCVLTAKCLVPLSAFHQLGHSSPPPAAHCLAEFELWISTRYAFHIPSGHSSTVL</sequence>
<dbReference type="EMBL" id="JAVHJS010000018">
    <property type="protein sequence ID" value="KAK2829520.1"/>
    <property type="molecule type" value="Genomic_DNA"/>
</dbReference>
<dbReference type="AlphaFoldDB" id="A0AA88M4M0"/>
<evidence type="ECO:0000313" key="2">
    <source>
        <dbReference type="EMBL" id="KAK2829520.1"/>
    </source>
</evidence>
<dbReference type="Proteomes" id="UP001187315">
    <property type="component" value="Unassembled WGS sequence"/>
</dbReference>
<keyword evidence="3" id="KW-1185">Reference proteome</keyword>